<dbReference type="Gene3D" id="3.20.110.20">
    <property type="match status" value="1"/>
</dbReference>
<organism evidence="4 5">
    <name type="scientific">candidate division WWE3 bacterium</name>
    <dbReference type="NCBI Taxonomy" id="2053526"/>
    <lineage>
        <taxon>Bacteria</taxon>
        <taxon>Katanobacteria</taxon>
    </lineage>
</organism>
<dbReference type="InterPro" id="IPR004300">
    <property type="entry name" value="Glyco_hydro_57_N"/>
</dbReference>
<dbReference type="Proteomes" id="UP000714817">
    <property type="component" value="Unassembled WGS sequence"/>
</dbReference>
<dbReference type="GO" id="GO:0005975">
    <property type="term" value="P:carbohydrate metabolic process"/>
    <property type="evidence" value="ECO:0007669"/>
    <property type="project" value="InterPro"/>
</dbReference>
<protein>
    <recommendedName>
        <fullName evidence="3">Glycoside hydrolase family 57 N-terminal domain-containing protein</fullName>
    </recommendedName>
</protein>
<sequence>MDCSLGRSLTSYSVGRRIGIILPRLEFILYNSYVRYSFLLHFYQPFFQSEHVFRKIVAESYAPLIKLVKNKKNLKLTINMPLSTLELLDRYGHSSIISDIKVLSESGKVELVGSAAYHNLLTKTPKSINEQAVILNEYALGYYLGKRTGFEGESATMFKGIRGFFAPELAVNKEVVQFVEELGYEWLLVDPTAIKDFWDGGSVPSKLCKLADSELVLVSRDKVLSDLVAFKRNSDVRDLGPFIAGDAVVSVDAETFGHHNVNGLLLLENLIELISDQGGEIVTISEYISYFATEPIGEVCESTWAASLQNSDPYVYWSSEENELQVALWKTLRTLWNHFEGMTYNEITQFEVYPVWDSSVVNFNSGSTDTNLVLFNLLLVNVLKVSSSDQFWWSSRKKIFDSPILFNKSIISSYIDMYRSIMNLDTIKDTRDLKSLLEIVEDRLQKE</sequence>
<dbReference type="PANTHER" id="PTHR36306">
    <property type="entry name" value="ALPHA-AMYLASE-RELATED-RELATED"/>
    <property type="match status" value="1"/>
</dbReference>
<evidence type="ECO:0000259" key="3">
    <source>
        <dbReference type="Pfam" id="PF03065"/>
    </source>
</evidence>
<accession>A0A955E0E4</accession>
<reference evidence="4" key="2">
    <citation type="journal article" date="2021" name="Microbiome">
        <title>Successional dynamics and alternative stable states in a saline activated sludge microbial community over 9 years.</title>
        <authorList>
            <person name="Wang Y."/>
            <person name="Ye J."/>
            <person name="Ju F."/>
            <person name="Liu L."/>
            <person name="Boyd J.A."/>
            <person name="Deng Y."/>
            <person name="Parks D.H."/>
            <person name="Jiang X."/>
            <person name="Yin X."/>
            <person name="Woodcroft B.J."/>
            <person name="Tyson G.W."/>
            <person name="Hugenholtz P."/>
            <person name="Polz M.F."/>
            <person name="Zhang T."/>
        </authorList>
    </citation>
    <scope>NUCLEOTIDE SEQUENCE</scope>
    <source>
        <strain evidence="4">HKST-UBA80</strain>
    </source>
</reference>
<feature type="domain" description="Glycoside hydrolase family 57 N-terminal" evidence="3">
    <location>
        <begin position="47"/>
        <end position="294"/>
    </location>
</feature>
<reference evidence="4" key="1">
    <citation type="submission" date="2020-04" db="EMBL/GenBank/DDBJ databases">
        <authorList>
            <person name="Zhang T."/>
        </authorList>
    </citation>
    <scope>NUCLEOTIDE SEQUENCE</scope>
    <source>
        <strain evidence="4">HKST-UBA80</strain>
    </source>
</reference>
<evidence type="ECO:0000256" key="1">
    <source>
        <dbReference type="ARBA" id="ARBA00006821"/>
    </source>
</evidence>
<comment type="caution">
    <text evidence="4">The sequence shown here is derived from an EMBL/GenBank/DDBJ whole genome shotgun (WGS) entry which is preliminary data.</text>
</comment>
<dbReference type="EMBL" id="JAGQNY010000010">
    <property type="protein sequence ID" value="MCA9302294.1"/>
    <property type="molecule type" value="Genomic_DNA"/>
</dbReference>
<dbReference type="SUPFAM" id="SSF88713">
    <property type="entry name" value="Glycoside hydrolase/deacetylase"/>
    <property type="match status" value="1"/>
</dbReference>
<keyword evidence="2" id="KW-0119">Carbohydrate metabolism</keyword>
<dbReference type="InterPro" id="IPR011330">
    <property type="entry name" value="Glyco_hydro/deAcase_b/a-brl"/>
</dbReference>
<dbReference type="AlphaFoldDB" id="A0A955E0E4"/>
<gene>
    <name evidence="4" type="ORF">KDA10_02985</name>
</gene>
<dbReference type="PANTHER" id="PTHR36306:SF1">
    <property type="entry name" value="ALPHA-AMYLASE-RELATED"/>
    <property type="match status" value="1"/>
</dbReference>
<name>A0A955E0E4_UNCKA</name>
<dbReference type="Pfam" id="PF03065">
    <property type="entry name" value="Glyco_hydro_57"/>
    <property type="match status" value="1"/>
</dbReference>
<dbReference type="InterPro" id="IPR052046">
    <property type="entry name" value="GH57_Enzymes"/>
</dbReference>
<proteinExistence type="inferred from homology"/>
<evidence type="ECO:0000313" key="5">
    <source>
        <dbReference type="Proteomes" id="UP000714817"/>
    </source>
</evidence>
<comment type="similarity">
    <text evidence="1">Belongs to the glycosyl hydrolase 57 family.</text>
</comment>
<evidence type="ECO:0000313" key="4">
    <source>
        <dbReference type="EMBL" id="MCA9302294.1"/>
    </source>
</evidence>
<evidence type="ECO:0000256" key="2">
    <source>
        <dbReference type="ARBA" id="ARBA00023277"/>
    </source>
</evidence>
<dbReference type="GO" id="GO:0003824">
    <property type="term" value="F:catalytic activity"/>
    <property type="evidence" value="ECO:0007669"/>
    <property type="project" value="InterPro"/>
</dbReference>